<evidence type="ECO:0000313" key="2">
    <source>
        <dbReference type="RefSeq" id="XP_005162473.2"/>
    </source>
</evidence>
<dbReference type="PRINTS" id="PR00837">
    <property type="entry name" value="V5TPXLIKE"/>
</dbReference>
<dbReference type="CDD" id="cd05559">
    <property type="entry name" value="CAP_PI16_HrTT-1"/>
    <property type="match status" value="1"/>
</dbReference>
<accession>A0A8M2B9H9</accession>
<dbReference type="InterPro" id="IPR014044">
    <property type="entry name" value="CAP_dom"/>
</dbReference>
<keyword evidence="1" id="KW-1185">Reference proteome</keyword>
<name>A0A8M2B9H9_DANRE</name>
<gene>
    <name evidence="2" type="primary">LOC101883528</name>
</gene>
<sequence length="261" mass="29485">MYQDVVLRSAGLWVILSLAVGQLTEQEILNIVDLHNELRSQVQPSAAFMQKVVWDEAIRLVAEGYAAKCIWDHNPDLEDLTMGENLFVGTGPFNATKAVMDWFNENLDYNYNTNDCAEDKMCGHYTQLVWANTTKIGCASYFCDTLEKLHFEKATLLICDYYPQGNIEGQKPYESGESCSKCPEECENNICVMENLFPPFEDTDPKSTQMSTEPKVQEPTVVYVETKERDMLTKIISQGSTVQSVSASLLMLFWLLAALVL</sequence>
<dbReference type="Pfam" id="PF00188">
    <property type="entry name" value="CAP"/>
    <property type="match status" value="1"/>
</dbReference>
<dbReference type="PROSITE" id="PS01009">
    <property type="entry name" value="CRISP_1"/>
    <property type="match status" value="1"/>
</dbReference>
<dbReference type="KEGG" id="dre:101883528"/>
<dbReference type="FunFam" id="3.40.33.10:FF:000123">
    <property type="entry name" value="Uncharacterized protein"/>
    <property type="match status" value="1"/>
</dbReference>
<dbReference type="PANTHER" id="PTHR10334">
    <property type="entry name" value="CYSTEINE-RICH SECRETORY PROTEIN-RELATED"/>
    <property type="match status" value="1"/>
</dbReference>
<reference evidence="2" key="1">
    <citation type="submission" date="2025-08" db="UniProtKB">
        <authorList>
            <consortium name="RefSeq"/>
        </authorList>
    </citation>
    <scope>IDENTIFICATION</scope>
    <source>
        <strain evidence="2">Tuebingen</strain>
        <tissue evidence="2">Fibroblasts and whole tissue</tissue>
    </source>
</reference>
<dbReference type="Gene3D" id="3.40.33.10">
    <property type="entry name" value="CAP"/>
    <property type="match status" value="1"/>
</dbReference>
<dbReference type="AlphaFoldDB" id="A0A8M2B9H9"/>
<dbReference type="SMART" id="SM00198">
    <property type="entry name" value="SCP"/>
    <property type="match status" value="1"/>
</dbReference>
<dbReference type="InterPro" id="IPR001283">
    <property type="entry name" value="CRISP-related"/>
</dbReference>
<evidence type="ECO:0000313" key="1">
    <source>
        <dbReference type="Proteomes" id="UP000000437"/>
    </source>
</evidence>
<dbReference type="GeneID" id="101883528"/>
<proteinExistence type="predicted"/>
<organism evidence="1 2">
    <name type="scientific">Danio rerio</name>
    <name type="common">Zebrafish</name>
    <name type="synonym">Brachydanio rerio</name>
    <dbReference type="NCBI Taxonomy" id="7955"/>
    <lineage>
        <taxon>Eukaryota</taxon>
        <taxon>Metazoa</taxon>
        <taxon>Chordata</taxon>
        <taxon>Craniata</taxon>
        <taxon>Vertebrata</taxon>
        <taxon>Euteleostomi</taxon>
        <taxon>Actinopterygii</taxon>
        <taxon>Neopterygii</taxon>
        <taxon>Teleostei</taxon>
        <taxon>Ostariophysi</taxon>
        <taxon>Cypriniformes</taxon>
        <taxon>Danionidae</taxon>
        <taxon>Danioninae</taxon>
        <taxon>Danio</taxon>
    </lineage>
</organism>
<dbReference type="InterPro" id="IPR018244">
    <property type="entry name" value="Allrgn_V5/Tpx1_CS"/>
</dbReference>
<protein>
    <submittedName>
        <fullName evidence="2">Peptidase inhibitor 16</fullName>
    </submittedName>
</protein>
<dbReference type="FunCoup" id="A0A8M2B9H9">
    <property type="interactions" value="1"/>
</dbReference>
<dbReference type="GO" id="GO:0005615">
    <property type="term" value="C:extracellular space"/>
    <property type="evidence" value="ECO:0000318"/>
    <property type="project" value="GO_Central"/>
</dbReference>
<dbReference type="Proteomes" id="UP000000437">
    <property type="component" value="Chromosome 23"/>
</dbReference>
<dbReference type="RefSeq" id="XP_005162473.2">
    <property type="nucleotide sequence ID" value="XM_005162416.5"/>
</dbReference>
<dbReference type="SUPFAM" id="SSF55797">
    <property type="entry name" value="PR-1-like"/>
    <property type="match status" value="1"/>
</dbReference>
<dbReference type="InterPro" id="IPR035940">
    <property type="entry name" value="CAP_sf"/>
</dbReference>
<dbReference type="OrthoDB" id="337038at2759"/>